<dbReference type="EMBL" id="JANPWB010000012">
    <property type="protein sequence ID" value="KAJ1120657.1"/>
    <property type="molecule type" value="Genomic_DNA"/>
</dbReference>
<reference evidence="2" key="1">
    <citation type="journal article" date="2022" name="bioRxiv">
        <title>Sequencing and chromosome-scale assembly of the giantPleurodeles waltlgenome.</title>
        <authorList>
            <person name="Brown T."/>
            <person name="Elewa A."/>
            <person name="Iarovenko S."/>
            <person name="Subramanian E."/>
            <person name="Araus A.J."/>
            <person name="Petzold A."/>
            <person name="Susuki M."/>
            <person name="Suzuki K.-i.T."/>
            <person name="Hayashi T."/>
            <person name="Toyoda A."/>
            <person name="Oliveira C."/>
            <person name="Osipova E."/>
            <person name="Leigh N.D."/>
            <person name="Simon A."/>
            <person name="Yun M.H."/>
        </authorList>
    </citation>
    <scope>NUCLEOTIDE SEQUENCE</scope>
    <source>
        <strain evidence="2">20211129_DDA</strain>
        <tissue evidence="2">Liver</tissue>
    </source>
</reference>
<organism evidence="2 3">
    <name type="scientific">Pleurodeles waltl</name>
    <name type="common">Iberian ribbed newt</name>
    <dbReference type="NCBI Taxonomy" id="8319"/>
    <lineage>
        <taxon>Eukaryota</taxon>
        <taxon>Metazoa</taxon>
        <taxon>Chordata</taxon>
        <taxon>Craniata</taxon>
        <taxon>Vertebrata</taxon>
        <taxon>Euteleostomi</taxon>
        <taxon>Amphibia</taxon>
        <taxon>Batrachia</taxon>
        <taxon>Caudata</taxon>
        <taxon>Salamandroidea</taxon>
        <taxon>Salamandridae</taxon>
        <taxon>Pleurodelinae</taxon>
        <taxon>Pleurodeles</taxon>
    </lineage>
</organism>
<evidence type="ECO:0000313" key="2">
    <source>
        <dbReference type="EMBL" id="KAJ1120657.1"/>
    </source>
</evidence>
<proteinExistence type="predicted"/>
<name>A0AAV7NXD9_PLEWA</name>
<protein>
    <submittedName>
        <fullName evidence="2">Uncharacterized protein</fullName>
    </submittedName>
</protein>
<dbReference type="Proteomes" id="UP001066276">
    <property type="component" value="Chromosome 8"/>
</dbReference>
<comment type="caution">
    <text evidence="2">The sequence shown here is derived from an EMBL/GenBank/DDBJ whole genome shotgun (WGS) entry which is preliminary data.</text>
</comment>
<dbReference type="AlphaFoldDB" id="A0AAV7NXD9"/>
<keyword evidence="3" id="KW-1185">Reference proteome</keyword>
<sequence length="95" mass="10988">MLCCGTDNSGLAMNEGAGRGMQRVSRYALQQHHTPNRVTEKQEQHQLRKGKHLTSRCRYGGRGKRYQLPHHQFVVLRSLLILQHIAHHEVHTHGY</sequence>
<feature type="region of interest" description="Disordered" evidence="1">
    <location>
        <begin position="33"/>
        <end position="52"/>
    </location>
</feature>
<evidence type="ECO:0000256" key="1">
    <source>
        <dbReference type="SAM" id="MobiDB-lite"/>
    </source>
</evidence>
<gene>
    <name evidence="2" type="ORF">NDU88_008819</name>
</gene>
<accession>A0AAV7NXD9</accession>
<evidence type="ECO:0000313" key="3">
    <source>
        <dbReference type="Proteomes" id="UP001066276"/>
    </source>
</evidence>